<sequence>MRRKINQEKLFILLFKCLTLSIEYKCGIYWQTL</sequence>
<dbReference type="AlphaFoldDB" id="A0A0A9BF55"/>
<name>A0A0A9BF55_ARUDO</name>
<dbReference type="EMBL" id="GBRH01235924">
    <property type="protein sequence ID" value="JAD61971.1"/>
    <property type="molecule type" value="Transcribed_RNA"/>
</dbReference>
<evidence type="ECO:0000313" key="1">
    <source>
        <dbReference type="EMBL" id="JAD61971.1"/>
    </source>
</evidence>
<proteinExistence type="predicted"/>
<organism evidence="1">
    <name type="scientific">Arundo donax</name>
    <name type="common">Giant reed</name>
    <name type="synonym">Donax arundinaceus</name>
    <dbReference type="NCBI Taxonomy" id="35708"/>
    <lineage>
        <taxon>Eukaryota</taxon>
        <taxon>Viridiplantae</taxon>
        <taxon>Streptophyta</taxon>
        <taxon>Embryophyta</taxon>
        <taxon>Tracheophyta</taxon>
        <taxon>Spermatophyta</taxon>
        <taxon>Magnoliopsida</taxon>
        <taxon>Liliopsida</taxon>
        <taxon>Poales</taxon>
        <taxon>Poaceae</taxon>
        <taxon>PACMAD clade</taxon>
        <taxon>Arundinoideae</taxon>
        <taxon>Arundineae</taxon>
        <taxon>Arundo</taxon>
    </lineage>
</organism>
<accession>A0A0A9BF55</accession>
<reference evidence="1" key="2">
    <citation type="journal article" date="2015" name="Data Brief">
        <title>Shoot transcriptome of the giant reed, Arundo donax.</title>
        <authorList>
            <person name="Barrero R.A."/>
            <person name="Guerrero F.D."/>
            <person name="Moolhuijzen P."/>
            <person name="Goolsby J.A."/>
            <person name="Tidwell J."/>
            <person name="Bellgard S.E."/>
            <person name="Bellgard M.I."/>
        </authorList>
    </citation>
    <scope>NUCLEOTIDE SEQUENCE</scope>
    <source>
        <tissue evidence="1">Shoot tissue taken approximately 20 cm above the soil surface</tissue>
    </source>
</reference>
<protein>
    <submittedName>
        <fullName evidence="1">Uncharacterized protein</fullName>
    </submittedName>
</protein>
<reference evidence="1" key="1">
    <citation type="submission" date="2014-09" db="EMBL/GenBank/DDBJ databases">
        <authorList>
            <person name="Magalhaes I.L.F."/>
            <person name="Oliveira U."/>
            <person name="Santos F.R."/>
            <person name="Vidigal T.H.D.A."/>
            <person name="Brescovit A.D."/>
            <person name="Santos A.J."/>
        </authorList>
    </citation>
    <scope>NUCLEOTIDE SEQUENCE</scope>
    <source>
        <tissue evidence="1">Shoot tissue taken approximately 20 cm above the soil surface</tissue>
    </source>
</reference>